<reference evidence="1 2" key="1">
    <citation type="journal article" date="2018" name="Front. Plant Sci.">
        <title>Red Clover (Trifolium pratense) and Zigzag Clover (T. medium) - A Picture of Genomic Similarities and Differences.</title>
        <authorList>
            <person name="Dluhosova J."/>
            <person name="Istvanek J."/>
            <person name="Nedelnik J."/>
            <person name="Repkova J."/>
        </authorList>
    </citation>
    <scope>NUCLEOTIDE SEQUENCE [LARGE SCALE GENOMIC DNA]</scope>
    <source>
        <strain evidence="2">cv. 10/8</strain>
        <tissue evidence="1">Leaf</tissue>
    </source>
</reference>
<organism evidence="1 2">
    <name type="scientific">Trifolium medium</name>
    <dbReference type="NCBI Taxonomy" id="97028"/>
    <lineage>
        <taxon>Eukaryota</taxon>
        <taxon>Viridiplantae</taxon>
        <taxon>Streptophyta</taxon>
        <taxon>Embryophyta</taxon>
        <taxon>Tracheophyta</taxon>
        <taxon>Spermatophyta</taxon>
        <taxon>Magnoliopsida</taxon>
        <taxon>eudicotyledons</taxon>
        <taxon>Gunneridae</taxon>
        <taxon>Pentapetalae</taxon>
        <taxon>rosids</taxon>
        <taxon>fabids</taxon>
        <taxon>Fabales</taxon>
        <taxon>Fabaceae</taxon>
        <taxon>Papilionoideae</taxon>
        <taxon>50 kb inversion clade</taxon>
        <taxon>NPAAA clade</taxon>
        <taxon>Hologalegina</taxon>
        <taxon>IRL clade</taxon>
        <taxon>Trifolieae</taxon>
        <taxon>Trifolium</taxon>
    </lineage>
</organism>
<evidence type="ECO:0000313" key="1">
    <source>
        <dbReference type="EMBL" id="MCI30780.1"/>
    </source>
</evidence>
<dbReference type="AlphaFoldDB" id="A0A392R4Q4"/>
<name>A0A392R4Q4_9FABA</name>
<keyword evidence="2" id="KW-1185">Reference proteome</keyword>
<dbReference type="EMBL" id="LXQA010182122">
    <property type="protein sequence ID" value="MCI30780.1"/>
    <property type="molecule type" value="Genomic_DNA"/>
</dbReference>
<proteinExistence type="predicted"/>
<dbReference type="Proteomes" id="UP000265520">
    <property type="component" value="Unassembled WGS sequence"/>
</dbReference>
<protein>
    <submittedName>
        <fullName evidence="1">Uncharacterized protein</fullName>
    </submittedName>
</protein>
<feature type="non-terminal residue" evidence="1">
    <location>
        <position position="114"/>
    </location>
</feature>
<comment type="caution">
    <text evidence="1">The sequence shown here is derived from an EMBL/GenBank/DDBJ whole genome shotgun (WGS) entry which is preliminary data.</text>
</comment>
<evidence type="ECO:0000313" key="2">
    <source>
        <dbReference type="Proteomes" id="UP000265520"/>
    </source>
</evidence>
<accession>A0A392R4Q4</accession>
<sequence length="114" mass="13464">MTTMYLIRRSSAFRLPSMSHICQFSNKSMKNSWGNPNYSKRKNWGKPKNLVSHRLVDLKREERDERDEAYGLLSYNLWKQYAHLGNDEVHDETDPARDPTILVEVLESFKCNQT</sequence>